<dbReference type="InterPro" id="IPR006429">
    <property type="entry name" value="Phage_lambda_portal"/>
</dbReference>
<reference evidence="2 3" key="1">
    <citation type="submission" date="2021-07" db="EMBL/GenBank/DDBJ databases">
        <authorList>
            <person name="So Y."/>
        </authorList>
    </citation>
    <scope>NUCLEOTIDE SEQUENCE [LARGE SCALE GENOMIC DNA]</scope>
    <source>
        <strain evidence="2 3">HJA6</strain>
    </source>
</reference>
<feature type="region of interest" description="Disordered" evidence="1">
    <location>
        <begin position="452"/>
        <end position="499"/>
    </location>
</feature>
<feature type="compositionally biased region" description="Low complexity" evidence="1">
    <location>
        <begin position="465"/>
        <end position="477"/>
    </location>
</feature>
<organism evidence="2 3">
    <name type="scientific">Roseomonas alba</name>
    <dbReference type="NCBI Taxonomy" id="2846776"/>
    <lineage>
        <taxon>Bacteria</taxon>
        <taxon>Pseudomonadati</taxon>
        <taxon>Pseudomonadota</taxon>
        <taxon>Alphaproteobacteria</taxon>
        <taxon>Acetobacterales</taxon>
        <taxon>Roseomonadaceae</taxon>
        <taxon>Roseomonas</taxon>
    </lineage>
</organism>
<dbReference type="NCBIfam" id="TIGR01539">
    <property type="entry name" value="portal_lambda"/>
    <property type="match status" value="1"/>
</dbReference>
<dbReference type="EMBL" id="JAHYBZ010000007">
    <property type="protein sequence ID" value="MBW6399990.1"/>
    <property type="molecule type" value="Genomic_DNA"/>
</dbReference>
<evidence type="ECO:0000313" key="3">
    <source>
        <dbReference type="Proteomes" id="UP001196565"/>
    </source>
</evidence>
<evidence type="ECO:0000256" key="1">
    <source>
        <dbReference type="SAM" id="MobiDB-lite"/>
    </source>
</evidence>
<protein>
    <submittedName>
        <fullName evidence="2">Phage portal protein</fullName>
    </submittedName>
</protein>
<dbReference type="Proteomes" id="UP001196565">
    <property type="component" value="Unassembled WGS sequence"/>
</dbReference>
<sequence length="499" mass="54355">MPIGSTQGLEAGAVGQRLKRFIPPRAHVNSLIAASGSTVLARARYLARNNAYAGNAIDFFASQVVGTGIVPSWKGMADRPDLKKALADAWLAWTDESDADGQSDLYGQQRAAAKELFIANEVFIRMRLRRPDDGLLVPLQLQMLPSEMLPINDNRSLGNGNVVRQGVEFDQIGRRVAYWFWRQHPEDYTVPQSRGDAGRQTRVPADQVLHIMDGTEAGQIRGLTRMARGIVPLWLLDLYDDAELDRKRTAALFAVFRKMQAEFEPSSHGAEDNGDGTAEQELAPGAQIILQPGEDISVAAPADVGGSYEAFQYRNLLRAAAALNIPYVGLTGDMVRANYSNLRGALIDFRRRASTFQHSVLVFQMCRPIVKAWLPLAVMSGAVRGLTPAGLVADRARVGRVAWTPPSWEWVDPAKDVKAAKDEVDAGFRSRSSVIEARGEDPDEVDAEIAAERAREQRNGLGETGSAFAGKAATAPAAPAPDPVEEEQPPENPEGPKDE</sequence>
<evidence type="ECO:0000313" key="2">
    <source>
        <dbReference type="EMBL" id="MBW6399990.1"/>
    </source>
</evidence>
<accession>A0ABS7AD55</accession>
<dbReference type="Pfam" id="PF05136">
    <property type="entry name" value="Phage_portal_2"/>
    <property type="match status" value="1"/>
</dbReference>
<gene>
    <name evidence="2" type="ORF">KPL78_19170</name>
</gene>
<keyword evidence="3" id="KW-1185">Reference proteome</keyword>
<comment type="caution">
    <text evidence="2">The sequence shown here is derived from an EMBL/GenBank/DDBJ whole genome shotgun (WGS) entry which is preliminary data.</text>
</comment>
<name>A0ABS7AD55_9PROT</name>
<proteinExistence type="predicted"/>